<comment type="subcellular location">
    <subcellularLocation>
        <location evidence="1">Endomembrane system</location>
    </subcellularLocation>
</comment>
<evidence type="ECO:0000256" key="1">
    <source>
        <dbReference type="ARBA" id="ARBA00004308"/>
    </source>
</evidence>
<evidence type="ECO:0000259" key="6">
    <source>
        <dbReference type="SMART" id="SM00809"/>
    </source>
</evidence>
<evidence type="ECO:0000313" key="8">
    <source>
        <dbReference type="Proteomes" id="UP001211065"/>
    </source>
</evidence>
<dbReference type="Gene3D" id="1.25.10.10">
    <property type="entry name" value="Leucine-rich Repeat Variant"/>
    <property type="match status" value="1"/>
</dbReference>
<dbReference type="InterPro" id="IPR013041">
    <property type="entry name" value="Clathrin_app_Ig-like_sf"/>
</dbReference>
<accession>A0AAD5U459</accession>
<evidence type="ECO:0000256" key="3">
    <source>
        <dbReference type="ARBA" id="ARBA00022927"/>
    </source>
</evidence>
<evidence type="ECO:0000256" key="4">
    <source>
        <dbReference type="ARBA" id="ARBA00023136"/>
    </source>
</evidence>
<dbReference type="Proteomes" id="UP001211065">
    <property type="component" value="Unassembled WGS sequence"/>
</dbReference>
<reference evidence="7" key="1">
    <citation type="submission" date="2020-05" db="EMBL/GenBank/DDBJ databases">
        <title>Phylogenomic resolution of chytrid fungi.</title>
        <authorList>
            <person name="Stajich J.E."/>
            <person name="Amses K."/>
            <person name="Simmons R."/>
            <person name="Seto K."/>
            <person name="Myers J."/>
            <person name="Bonds A."/>
            <person name="Quandt C.A."/>
            <person name="Barry K."/>
            <person name="Liu P."/>
            <person name="Grigoriev I."/>
            <person name="Longcore J.E."/>
            <person name="James T.Y."/>
        </authorList>
    </citation>
    <scope>NUCLEOTIDE SEQUENCE</scope>
    <source>
        <strain evidence="7">JEL0476</strain>
    </source>
</reference>
<feature type="domain" description="Clathrin adaptor alpha/beta/gamma-adaptin appendage Ig-like subdomain" evidence="6">
    <location>
        <begin position="637"/>
        <end position="745"/>
    </location>
</feature>
<keyword evidence="2" id="KW-0813">Transport</keyword>
<dbReference type="InterPro" id="IPR050840">
    <property type="entry name" value="Adaptor_Complx_Large_Subunit"/>
</dbReference>
<protein>
    <recommendedName>
        <fullName evidence="6">Clathrin adaptor alpha/beta/gamma-adaptin appendage Ig-like subdomain domain-containing protein</fullName>
    </recommendedName>
</protein>
<dbReference type="Pfam" id="PF02883">
    <property type="entry name" value="Alpha_adaptinC2"/>
    <property type="match status" value="1"/>
</dbReference>
<dbReference type="InterPro" id="IPR012295">
    <property type="entry name" value="TBP_dom_sf"/>
</dbReference>
<dbReference type="GO" id="GO:0030131">
    <property type="term" value="C:clathrin adaptor complex"/>
    <property type="evidence" value="ECO:0007669"/>
    <property type="project" value="InterPro"/>
</dbReference>
<dbReference type="SUPFAM" id="SSF48371">
    <property type="entry name" value="ARM repeat"/>
    <property type="match status" value="1"/>
</dbReference>
<dbReference type="GO" id="GO:0016192">
    <property type="term" value="P:vesicle-mediated transport"/>
    <property type="evidence" value="ECO:0007669"/>
    <property type="project" value="InterPro"/>
</dbReference>
<dbReference type="GO" id="GO:0012505">
    <property type="term" value="C:endomembrane system"/>
    <property type="evidence" value="ECO:0007669"/>
    <property type="project" value="UniProtKB-SubCell"/>
</dbReference>
<comment type="caution">
    <text evidence="7">The sequence shown here is derived from an EMBL/GenBank/DDBJ whole genome shotgun (WGS) entry which is preliminary data.</text>
</comment>
<dbReference type="SUPFAM" id="SSF55711">
    <property type="entry name" value="Subdomain of clathrin and coatomer appendage domain"/>
    <property type="match status" value="1"/>
</dbReference>
<keyword evidence="3" id="KW-0653">Protein transport</keyword>
<dbReference type="InterPro" id="IPR002553">
    <property type="entry name" value="Clathrin/coatomer_adapt-like_N"/>
</dbReference>
<dbReference type="Gene3D" id="2.60.40.1230">
    <property type="match status" value="1"/>
</dbReference>
<keyword evidence="5" id="KW-0812">Transmembrane</keyword>
<dbReference type="InterPro" id="IPR016024">
    <property type="entry name" value="ARM-type_fold"/>
</dbReference>
<sequence>MSAWEGGCNSAGVLVAWAGERQVQNRMERGSDEKVWMRGLTVFIADIRNCRARELEEKRINKELANIRTKFKDEKLSGYHRTKYIAKLIYMYITGWPVDFGHSEAINLIASSKYGEKRMGYLAITLMIPENSELLQKIILSIKSDLQDSNNQETHTCLALCAIANMNGKELAEVFNQDVMRLMVNSSKNFVKKKAALCLLKLYRKYPEVIPVKEWANKILPLMDDHDFGVALCVTSLVLAIAQQHSTEYKGCVEKGNVQKISNVPLNIVKEKNCRSDYIYYKVPVPWLQVKLLRLLQYYSSDQLSENKSLLEDLNYVLLSIIRSNSSVETSKNAQQANAQNSILFEAINLAIHLEANSEIVLQAMSLLNNHITSKETNLRYLGLDTLSHYVGCVDTLDTLKSHQENIIVSLNDKDISVRRRARKIKLTFCLFNAEKIVDLLYSMCDDTNVRVIVHELLQYLTIADYAIKEELVLKIAILVEKFTTDSTWYVDVMIQLMLFAGDHVSDDIWHRVIQIITNDPDLQPYAARSILNNIQSPNCHESVLKIGGYVLGAILNLPTTDLLEKLCDVMPPFAARESALLSRLQKKIHDTEDKRTWMIGGLSANKKTISNKSTSKEANSPIRTEDEVEMKLLRFDVLICSDNGVLFEDSALQIGLKSEYHSQYGRIGLYFGNRSNANYKNVKISVDHDDAVKFNMVQPLGTTLESHKQMYNIECLNTYNSFPILKVEYDSGNNEPVKLQVNLPTAICKFFDKVVMESPDFFGRWKQLEGPPRECTLVFNYTVEEKKIEKLLEPFLFILKECDPNPVNVVGCGIFNSTILGKVGCLARVEVNQPEKVLKLSVRTTAKEVSENLAALIKQIILCTYTLVTFTAPKNLPISYLEEMFPGDRVPATLTSFEFPVVTICALEKNASITTTSCVYSLTALKKSCNAQGIIQRSMNAGIYGSSLPCISFNEYPSFINVTTKDTTMEVSISVERISEGNPDGVLVIVHPQNPILENELNPEVNFENSFVASSGTIVEVELQYEIMRIMSSVLNFFFRKVWHLPLQRPAEIEYFAKGSSINVQSGTSSSTTASSNSTVSPPTPLKLQFRYPTLEILYEKEFLPLTKNSWLGEVGGFAALLMFLHQAIMLFATFIMSRSDQTR</sequence>
<dbReference type="InterPro" id="IPR011989">
    <property type="entry name" value="ARM-like"/>
</dbReference>
<dbReference type="PANTHER" id="PTHR22780">
    <property type="entry name" value="ADAPTIN, ALPHA/GAMMA/EPSILON"/>
    <property type="match status" value="1"/>
</dbReference>
<dbReference type="InterPro" id="IPR009028">
    <property type="entry name" value="Coatomer/calthrin_app_sub_C"/>
</dbReference>
<evidence type="ECO:0000313" key="7">
    <source>
        <dbReference type="EMBL" id="KAJ3221215.1"/>
    </source>
</evidence>
<dbReference type="InterPro" id="IPR003164">
    <property type="entry name" value="Clathrin_a-adaptin_app_sub_C"/>
</dbReference>
<keyword evidence="4 5" id="KW-0472">Membrane</keyword>
<dbReference type="Pfam" id="PF02296">
    <property type="entry name" value="Alpha_adaptin_C"/>
    <property type="match status" value="1"/>
</dbReference>
<dbReference type="Gene3D" id="3.30.310.10">
    <property type="entry name" value="TATA-Binding Protein"/>
    <property type="match status" value="1"/>
</dbReference>
<dbReference type="InterPro" id="IPR008152">
    <property type="entry name" value="Clathrin_a/b/g-adaptin_app_Ig"/>
</dbReference>
<evidence type="ECO:0000256" key="5">
    <source>
        <dbReference type="SAM" id="Phobius"/>
    </source>
</evidence>
<keyword evidence="8" id="KW-1185">Reference proteome</keyword>
<name>A0AAD5U459_9FUNG</name>
<dbReference type="SUPFAM" id="SSF49348">
    <property type="entry name" value="Clathrin adaptor appendage domain"/>
    <property type="match status" value="1"/>
</dbReference>
<feature type="transmembrane region" description="Helical" evidence="5">
    <location>
        <begin position="1116"/>
        <end position="1138"/>
    </location>
</feature>
<keyword evidence="5" id="KW-1133">Transmembrane helix</keyword>
<dbReference type="GO" id="GO:0006886">
    <property type="term" value="P:intracellular protein transport"/>
    <property type="evidence" value="ECO:0007669"/>
    <property type="project" value="InterPro"/>
</dbReference>
<dbReference type="SMART" id="SM00809">
    <property type="entry name" value="Alpha_adaptinC2"/>
    <property type="match status" value="1"/>
</dbReference>
<proteinExistence type="predicted"/>
<gene>
    <name evidence="7" type="ORF">HK099_003692</name>
</gene>
<evidence type="ECO:0000256" key="2">
    <source>
        <dbReference type="ARBA" id="ARBA00022448"/>
    </source>
</evidence>
<dbReference type="AlphaFoldDB" id="A0AAD5U459"/>
<organism evidence="7 8">
    <name type="scientific">Clydaea vesicula</name>
    <dbReference type="NCBI Taxonomy" id="447962"/>
    <lineage>
        <taxon>Eukaryota</taxon>
        <taxon>Fungi</taxon>
        <taxon>Fungi incertae sedis</taxon>
        <taxon>Chytridiomycota</taxon>
        <taxon>Chytridiomycota incertae sedis</taxon>
        <taxon>Chytridiomycetes</taxon>
        <taxon>Lobulomycetales</taxon>
        <taxon>Lobulomycetaceae</taxon>
        <taxon>Clydaea</taxon>
    </lineage>
</organism>
<dbReference type="Pfam" id="PF01602">
    <property type="entry name" value="Adaptin_N"/>
    <property type="match status" value="1"/>
</dbReference>
<dbReference type="EMBL" id="JADGJW010000244">
    <property type="protein sequence ID" value="KAJ3221215.1"/>
    <property type="molecule type" value="Genomic_DNA"/>
</dbReference>